<proteinExistence type="predicted"/>
<dbReference type="EMBL" id="LAZR01000442">
    <property type="protein sequence ID" value="KKN68710.1"/>
    <property type="molecule type" value="Genomic_DNA"/>
</dbReference>
<name>A0A0F9SIC6_9ZZZZ</name>
<accession>A0A0F9SIC6</accession>
<dbReference type="AlphaFoldDB" id="A0A0F9SIC6"/>
<reference evidence="1" key="1">
    <citation type="journal article" date="2015" name="Nature">
        <title>Complex archaea that bridge the gap between prokaryotes and eukaryotes.</title>
        <authorList>
            <person name="Spang A."/>
            <person name="Saw J.H."/>
            <person name="Jorgensen S.L."/>
            <person name="Zaremba-Niedzwiedzka K."/>
            <person name="Martijn J."/>
            <person name="Lind A.E."/>
            <person name="van Eijk R."/>
            <person name="Schleper C."/>
            <person name="Guy L."/>
            <person name="Ettema T.J."/>
        </authorList>
    </citation>
    <scope>NUCLEOTIDE SEQUENCE</scope>
</reference>
<organism evidence="1">
    <name type="scientific">marine sediment metagenome</name>
    <dbReference type="NCBI Taxonomy" id="412755"/>
    <lineage>
        <taxon>unclassified sequences</taxon>
        <taxon>metagenomes</taxon>
        <taxon>ecological metagenomes</taxon>
    </lineage>
</organism>
<comment type="caution">
    <text evidence="1">The sequence shown here is derived from an EMBL/GenBank/DDBJ whole genome shotgun (WGS) entry which is preliminary data.</text>
</comment>
<gene>
    <name evidence="1" type="ORF">LCGC14_0449010</name>
</gene>
<evidence type="ECO:0000313" key="1">
    <source>
        <dbReference type="EMBL" id="KKN68710.1"/>
    </source>
</evidence>
<protein>
    <submittedName>
        <fullName evidence="1">Uncharacterized protein</fullName>
    </submittedName>
</protein>
<sequence length="116" mass="13193">MPFKISGVELVRRLRTKVPEYKTMAEHCTQHAKEIRKKVDEISGISGHGKMQIMPDPDEIWRTRAESCKARASDLMWLSDSITEDQVHEVTAEEMFSLGIIGVLSLGFESEDNNED</sequence>